<organism evidence="2 3">
    <name type="scientific">Halochromatium salexigens</name>
    <name type="common">Chromatium salexigens</name>
    <dbReference type="NCBI Taxonomy" id="49447"/>
    <lineage>
        <taxon>Bacteria</taxon>
        <taxon>Pseudomonadati</taxon>
        <taxon>Pseudomonadota</taxon>
        <taxon>Gammaproteobacteria</taxon>
        <taxon>Chromatiales</taxon>
        <taxon>Chromatiaceae</taxon>
        <taxon>Halochromatium</taxon>
    </lineage>
</organism>
<dbReference type="Proteomes" id="UP001296967">
    <property type="component" value="Unassembled WGS sequence"/>
</dbReference>
<reference evidence="2" key="1">
    <citation type="submission" date="2017-05" db="EMBL/GenBank/DDBJ databases">
        <authorList>
            <person name="Imhoff J.F."/>
            <person name="Rahn T."/>
            <person name="Kuenzel S."/>
            <person name="Neulinger S.C."/>
        </authorList>
    </citation>
    <scope>NUCLEOTIDE SEQUENCE</scope>
    <source>
        <strain evidence="2">DSM 4395</strain>
    </source>
</reference>
<evidence type="ECO:0000313" key="3">
    <source>
        <dbReference type="Proteomes" id="UP001296967"/>
    </source>
</evidence>
<reference evidence="2" key="2">
    <citation type="journal article" date="2020" name="Microorganisms">
        <title>Osmotic Adaptation and Compatible Solute Biosynthesis of Phototrophic Bacteria as Revealed from Genome Analyses.</title>
        <authorList>
            <person name="Imhoff J.F."/>
            <person name="Rahn T."/>
            <person name="Kunzel S."/>
            <person name="Keller A."/>
            <person name="Neulinger S.C."/>
        </authorList>
    </citation>
    <scope>NUCLEOTIDE SEQUENCE</scope>
    <source>
        <strain evidence="2">DSM 4395</strain>
    </source>
</reference>
<evidence type="ECO:0000256" key="1">
    <source>
        <dbReference type="SAM" id="Phobius"/>
    </source>
</evidence>
<keyword evidence="1" id="KW-0812">Transmembrane</keyword>
<feature type="transmembrane region" description="Helical" evidence="1">
    <location>
        <begin position="273"/>
        <end position="296"/>
    </location>
</feature>
<proteinExistence type="predicted"/>
<protein>
    <submittedName>
        <fullName evidence="2">Uncharacterized protein</fullName>
    </submittedName>
</protein>
<dbReference type="AlphaFoldDB" id="A0AAJ0UH00"/>
<feature type="transmembrane region" description="Helical" evidence="1">
    <location>
        <begin position="303"/>
        <end position="322"/>
    </location>
</feature>
<sequence length="359" mass="38461">MPKVPAIQPIRYASWPPRLAQAVLLALLLAIGLGLALDVESVIEGDEDARMLKADRGDVALYRAVITRMQAGEGFYAANGVEQAARGYPTTPFVTWRLPTAATLIAMLGEQRAGMLLQALAVFTVLFWIWVLLRAGLQRWTVLAASLLLGTGVIIALPMPAPSLYLHEVWASVLIALSLGLRQSAWPLAVLSGLAALAFRELALPFVAVMGVCALLEGRRREALGWGAAILVFALYLAVHAWQVSAHLGPDPNTSAGWLVFGGWRFVLETAQWNVVALILGPWLVVIAMPLAVLGAGAWRHPLGTRLGVTVAVYTLGFMIAGRPDNTYWGVLCAPLVAVSLTFAPAGLRALWKAARGRG</sequence>
<keyword evidence="1" id="KW-1133">Transmembrane helix</keyword>
<name>A0AAJ0UH00_HALSE</name>
<evidence type="ECO:0000313" key="2">
    <source>
        <dbReference type="EMBL" id="MBK5931133.1"/>
    </source>
</evidence>
<feature type="transmembrane region" description="Helical" evidence="1">
    <location>
        <begin position="328"/>
        <end position="352"/>
    </location>
</feature>
<comment type="caution">
    <text evidence="2">The sequence shown here is derived from an EMBL/GenBank/DDBJ whole genome shotgun (WGS) entry which is preliminary data.</text>
</comment>
<keyword evidence="3" id="KW-1185">Reference proteome</keyword>
<feature type="transmembrane region" description="Helical" evidence="1">
    <location>
        <begin position="223"/>
        <end position="242"/>
    </location>
</feature>
<accession>A0AAJ0UH00</accession>
<keyword evidence="1" id="KW-0472">Membrane</keyword>
<feature type="transmembrane region" description="Helical" evidence="1">
    <location>
        <begin position="140"/>
        <end position="165"/>
    </location>
</feature>
<dbReference type="EMBL" id="NHSF01000059">
    <property type="protein sequence ID" value="MBK5931133.1"/>
    <property type="molecule type" value="Genomic_DNA"/>
</dbReference>
<feature type="transmembrane region" description="Helical" evidence="1">
    <location>
        <begin position="115"/>
        <end position="133"/>
    </location>
</feature>
<gene>
    <name evidence="2" type="ORF">CCR82_11510</name>
</gene>
<feature type="transmembrane region" description="Helical" evidence="1">
    <location>
        <begin position="185"/>
        <end position="216"/>
    </location>
</feature>